<evidence type="ECO:0000256" key="2">
    <source>
        <dbReference type="ARBA" id="ARBA00022475"/>
    </source>
</evidence>
<dbReference type="InterPro" id="IPR018461">
    <property type="entry name" value="Na/H_Antiport_NhaC-like_C"/>
</dbReference>
<dbReference type="PANTHER" id="PTHR43478:SF1">
    <property type="entry name" value="NA+_H+ ANTIPORTER NHAC-LIKE C-TERMINAL DOMAIN-CONTAINING PROTEIN"/>
    <property type="match status" value="1"/>
</dbReference>
<organism evidence="8 9">
    <name type="scientific">Haloplasma contractile SSD-17B</name>
    <dbReference type="NCBI Taxonomy" id="1033810"/>
    <lineage>
        <taxon>Bacteria</taxon>
        <taxon>Bacillati</taxon>
        <taxon>Mycoplasmatota</taxon>
        <taxon>Mollicutes</taxon>
        <taxon>Haloplasmatales</taxon>
        <taxon>Haloplasmataceae</taxon>
        <taxon>Haloplasma</taxon>
    </lineage>
</organism>
<name>U2EA52_9MOLU</name>
<keyword evidence="2" id="KW-1003">Cell membrane</keyword>
<feature type="transmembrane region" description="Helical" evidence="6">
    <location>
        <begin position="235"/>
        <end position="252"/>
    </location>
</feature>
<feature type="transmembrane region" description="Helical" evidence="6">
    <location>
        <begin position="174"/>
        <end position="193"/>
    </location>
</feature>
<dbReference type="EMBL" id="AFNU02000006">
    <property type="protein sequence ID" value="ERJ11993.1"/>
    <property type="molecule type" value="Genomic_DNA"/>
</dbReference>
<feature type="transmembrane region" description="Helical" evidence="6">
    <location>
        <begin position="46"/>
        <end position="66"/>
    </location>
</feature>
<evidence type="ECO:0000256" key="6">
    <source>
        <dbReference type="SAM" id="Phobius"/>
    </source>
</evidence>
<dbReference type="InParanoid" id="U2EA52"/>
<gene>
    <name evidence="8" type="ORF">HLPCO_001907</name>
</gene>
<proteinExistence type="predicted"/>
<accession>U2EA52</accession>
<dbReference type="STRING" id="1033810.HLPCO_001907"/>
<evidence type="ECO:0000259" key="7">
    <source>
        <dbReference type="Pfam" id="PF03553"/>
    </source>
</evidence>
<feature type="domain" description="Na+/H+ antiporter NhaC-like C-terminal" evidence="7">
    <location>
        <begin position="144"/>
        <end position="450"/>
    </location>
</feature>
<dbReference type="Proteomes" id="UP000005707">
    <property type="component" value="Unassembled WGS sequence"/>
</dbReference>
<dbReference type="GO" id="GO:0005886">
    <property type="term" value="C:plasma membrane"/>
    <property type="evidence" value="ECO:0007669"/>
    <property type="project" value="UniProtKB-SubCell"/>
</dbReference>
<evidence type="ECO:0000313" key="8">
    <source>
        <dbReference type="EMBL" id="ERJ11993.1"/>
    </source>
</evidence>
<dbReference type="FunCoup" id="U2EA52">
    <property type="interactions" value="14"/>
</dbReference>
<evidence type="ECO:0000256" key="3">
    <source>
        <dbReference type="ARBA" id="ARBA00022692"/>
    </source>
</evidence>
<evidence type="ECO:0000256" key="4">
    <source>
        <dbReference type="ARBA" id="ARBA00022989"/>
    </source>
</evidence>
<dbReference type="RefSeq" id="WP_008827400.1">
    <property type="nucleotide sequence ID" value="NZ_AFNU02000006.1"/>
</dbReference>
<dbReference type="eggNOG" id="COG1757">
    <property type="taxonomic scope" value="Bacteria"/>
</dbReference>
<protein>
    <submittedName>
        <fullName evidence="8">Membrane protein possible transporter</fullName>
    </submittedName>
</protein>
<dbReference type="Pfam" id="PF03553">
    <property type="entry name" value="Na_H_antiporter"/>
    <property type="match status" value="1"/>
</dbReference>
<keyword evidence="4 6" id="KW-1133">Transmembrane helix</keyword>
<reference evidence="8 9" key="1">
    <citation type="journal article" date="2011" name="J. Bacteriol.">
        <title>Genome sequence of Haloplasma contractile, an unusual contractile bacterium from a deep-sea anoxic brine lake.</title>
        <authorList>
            <person name="Antunes A."/>
            <person name="Alam I."/>
            <person name="El Dorry H."/>
            <person name="Siam R."/>
            <person name="Robertson A."/>
            <person name="Bajic V.B."/>
            <person name="Stingl U."/>
        </authorList>
    </citation>
    <scope>NUCLEOTIDE SEQUENCE [LARGE SCALE GENOMIC DNA]</scope>
    <source>
        <strain evidence="8 9">SSD-17B</strain>
    </source>
</reference>
<evidence type="ECO:0000313" key="9">
    <source>
        <dbReference type="Proteomes" id="UP000005707"/>
    </source>
</evidence>
<feature type="transmembrane region" description="Helical" evidence="6">
    <location>
        <begin position="379"/>
        <end position="401"/>
    </location>
</feature>
<reference evidence="8 9" key="2">
    <citation type="journal article" date="2013" name="PLoS ONE">
        <title>INDIGO - INtegrated Data Warehouse of MIcrobial GenOmes with Examples from the Red Sea Extremophiles.</title>
        <authorList>
            <person name="Alam I."/>
            <person name="Antunes A."/>
            <person name="Kamau A.A."/>
            <person name="Ba Alawi W."/>
            <person name="Kalkatawi M."/>
            <person name="Stingl U."/>
            <person name="Bajic V.B."/>
        </authorList>
    </citation>
    <scope>NUCLEOTIDE SEQUENCE [LARGE SCALE GENOMIC DNA]</scope>
    <source>
        <strain evidence="8 9">SSD-17B</strain>
    </source>
</reference>
<feature type="transmembrane region" description="Helical" evidence="6">
    <location>
        <begin position="272"/>
        <end position="291"/>
    </location>
</feature>
<comment type="caution">
    <text evidence="8">The sequence shown here is derived from an EMBL/GenBank/DDBJ whole genome shotgun (WGS) entry which is preliminary data.</text>
</comment>
<feature type="transmembrane region" description="Helical" evidence="6">
    <location>
        <begin position="434"/>
        <end position="454"/>
    </location>
</feature>
<feature type="transmembrane region" description="Helical" evidence="6">
    <location>
        <begin position="312"/>
        <end position="329"/>
    </location>
</feature>
<feature type="transmembrane region" description="Helical" evidence="6">
    <location>
        <begin position="349"/>
        <end position="367"/>
    </location>
</feature>
<evidence type="ECO:0000256" key="1">
    <source>
        <dbReference type="ARBA" id="ARBA00004651"/>
    </source>
</evidence>
<dbReference type="PANTHER" id="PTHR43478">
    <property type="entry name" value="NA+/H+ ANTIPORTER-RELATED"/>
    <property type="match status" value="1"/>
</dbReference>
<feature type="transmembrane region" description="Helical" evidence="6">
    <location>
        <begin position="86"/>
        <end position="106"/>
    </location>
</feature>
<sequence length="455" mass="49453">MISKKIVPSLLIGLWIGSFIVNPGIIESTSQMVIYMVDTLGQPGNLNILIFMYTFSGLVAVIQQSGGVQGFSKFVSRYASGKKRTLMWVWFLAPITFIDCAFRVIATGSIMKKNIEKEDITKEKYAFMLNNSASPIVAMIPIGTAFVGYMVGVVQSGLDVVGSSESAYLLFVKSIPYNLFSIASFVVISLYFLNVIRFKQDEDGSYNQSSSTNQGNHMSSMNNVNNDAKPKASNLVIPILVLIPLSTYLMYWTGTKNVQNGNIIAIFEKADASHAILIALIFTVILSVIWYRIQQIKIKDMIQKFISGGNRIMKTIIILAVAWPIAVVSKDLGLPDLIDHTVGPFIPSALVPALVFIVTCFVAFFMGSSWASWSLMMPLAIPLIAATGGSLPLVIGAVFAGGTFGDVTSPLSGMVAMSSGIAGADLMKYVRYELPYNLLAAFIATIGFLIIPIVF</sequence>
<keyword evidence="9" id="KW-1185">Reference proteome</keyword>
<evidence type="ECO:0000256" key="5">
    <source>
        <dbReference type="ARBA" id="ARBA00023136"/>
    </source>
</evidence>
<comment type="subcellular location">
    <subcellularLocation>
        <location evidence="1">Cell membrane</location>
        <topology evidence="1">Multi-pass membrane protein</topology>
    </subcellularLocation>
</comment>
<keyword evidence="5 6" id="KW-0472">Membrane</keyword>
<keyword evidence="3 6" id="KW-0812">Transmembrane</keyword>
<dbReference type="OrthoDB" id="9762978at2"/>
<feature type="transmembrane region" description="Helical" evidence="6">
    <location>
        <begin position="127"/>
        <end position="154"/>
    </location>
</feature>
<dbReference type="AlphaFoldDB" id="U2EA52"/>